<evidence type="ECO:0000259" key="4">
    <source>
        <dbReference type="PROSITE" id="PS50208"/>
    </source>
</evidence>
<dbReference type="EMBL" id="FZOC01000011">
    <property type="protein sequence ID" value="SNS26841.1"/>
    <property type="molecule type" value="Genomic_DNA"/>
</dbReference>
<dbReference type="InterPro" id="IPR015917">
    <property type="entry name" value="Pept_C14A"/>
</dbReference>
<comment type="similarity">
    <text evidence="1">Belongs to the peptidase C14A family.</text>
</comment>
<accession>A0A239D4Q5</accession>
<dbReference type="RefSeq" id="WP_179217096.1">
    <property type="nucleotide sequence ID" value="NZ_FZOC01000011.1"/>
</dbReference>
<dbReference type="InterPro" id="IPR029030">
    <property type="entry name" value="Caspase-like_dom_sf"/>
</dbReference>
<feature type="signal peptide" evidence="3">
    <location>
        <begin position="1"/>
        <end position="23"/>
    </location>
</feature>
<dbReference type="Proteomes" id="UP000198324">
    <property type="component" value="Unassembled WGS sequence"/>
</dbReference>
<dbReference type="Pfam" id="PF00656">
    <property type="entry name" value="Peptidase_C14"/>
    <property type="match status" value="1"/>
</dbReference>
<dbReference type="InterPro" id="IPR052039">
    <property type="entry name" value="Caspase-related_regulators"/>
</dbReference>
<dbReference type="GO" id="GO:0004197">
    <property type="term" value="F:cysteine-type endopeptidase activity"/>
    <property type="evidence" value="ECO:0007669"/>
    <property type="project" value="InterPro"/>
</dbReference>
<dbReference type="InterPro" id="IPR001309">
    <property type="entry name" value="Pept_C14_p20"/>
</dbReference>
<dbReference type="SUPFAM" id="SSF52129">
    <property type="entry name" value="Caspase-like"/>
    <property type="match status" value="1"/>
</dbReference>
<dbReference type="PROSITE" id="PS50208">
    <property type="entry name" value="CASPASE_P20"/>
    <property type="match status" value="1"/>
</dbReference>
<keyword evidence="3" id="KW-0732">Signal</keyword>
<reference evidence="5 6" key="1">
    <citation type="submission" date="2017-06" db="EMBL/GenBank/DDBJ databases">
        <authorList>
            <person name="Kim H.J."/>
            <person name="Triplett B.A."/>
        </authorList>
    </citation>
    <scope>NUCLEOTIDE SEQUENCE [LARGE SCALE GENOMIC DNA]</scope>
    <source>
        <strain evidence="5 6">DSM 13116</strain>
    </source>
</reference>
<dbReference type="InterPro" id="IPR011600">
    <property type="entry name" value="Pept_C14_caspase"/>
</dbReference>
<evidence type="ECO:0000313" key="5">
    <source>
        <dbReference type="EMBL" id="SNS26841.1"/>
    </source>
</evidence>
<evidence type="ECO:0000313" key="6">
    <source>
        <dbReference type="Proteomes" id="UP000198324"/>
    </source>
</evidence>
<keyword evidence="2" id="KW-0175">Coiled coil</keyword>
<feature type="coiled-coil region" evidence="2">
    <location>
        <begin position="269"/>
        <end position="312"/>
    </location>
</feature>
<evidence type="ECO:0000256" key="2">
    <source>
        <dbReference type="SAM" id="Coils"/>
    </source>
</evidence>
<evidence type="ECO:0000256" key="1">
    <source>
        <dbReference type="ARBA" id="ARBA00010134"/>
    </source>
</evidence>
<feature type="domain" description="Caspase family p20" evidence="4">
    <location>
        <begin position="24"/>
        <end position="153"/>
    </location>
</feature>
<sequence>MPIAARLLLVPCILALLATPSMAERRVALVIGNGAYKDAPLKNPTNDARDMAAELQKLGFEVMLRENATLRQMEDALDQFWASIRQGGTGLFFFAGHGLQVKGVNYLVPVDARILVEQDVRSACLDANRVLGRMENAGNGLNILLLDACRNNPFARSWRSADAGLAKMDAPTGTLIGYATAPDSVAADGTGRNGVYTRHLLEQMRAPGQSIEAMLKRVRIGVLRDTDRRQTPWESSSLTGDFFFNPQDAPASQLAPLPATPEFDAKARKKRLAEEAARLKLEKEQLAQMQALQAEQERLEAERQKVEQAKLLAMAPRPKQPIKGVQTPTASSHAAQFAQLARAGQANAREHFQRAIQGNPDDAEARAGLAIALVFAEQDADAAYQVKRLSESSAQTPGVRLAQALLAGMARKPETPHLFALAAEAGADRALVLLCQATAAERSLQYEEGLARLQNYAALVPEGQRSPNHQLLAQAMDVKNRLAGRYAIAWGQKESPSPMVIEFAVKDGVLVGTAGGAGEHMRLVSITNILLQGNALSFQCDFRVGLLFLGGSGLTYKYSAELGRDLSAIRVKVDSGQGRGGMDWLVRLPDAR</sequence>
<dbReference type="PANTHER" id="PTHR22576">
    <property type="entry name" value="MUCOSA ASSOCIATED LYMPHOID TISSUE LYMPHOMA TRANSLOCATION PROTEIN 1/PARACASPASE"/>
    <property type="match status" value="1"/>
</dbReference>
<dbReference type="PANTHER" id="PTHR22576:SF37">
    <property type="entry name" value="MUCOSA-ASSOCIATED LYMPHOID TISSUE LYMPHOMA TRANSLOCATION PROTEIN 1"/>
    <property type="match status" value="1"/>
</dbReference>
<protein>
    <submittedName>
        <fullName evidence="5">Caspase domain-containing protein</fullName>
    </submittedName>
</protein>
<keyword evidence="6" id="KW-1185">Reference proteome</keyword>
<feature type="chain" id="PRO_5013145013" evidence="3">
    <location>
        <begin position="24"/>
        <end position="592"/>
    </location>
</feature>
<dbReference type="Gene3D" id="3.40.50.1460">
    <property type="match status" value="1"/>
</dbReference>
<organism evidence="5 6">
    <name type="scientific">Humidesulfovibrio mexicanus</name>
    <dbReference type="NCBI Taxonomy" id="147047"/>
    <lineage>
        <taxon>Bacteria</taxon>
        <taxon>Pseudomonadati</taxon>
        <taxon>Thermodesulfobacteriota</taxon>
        <taxon>Desulfovibrionia</taxon>
        <taxon>Desulfovibrionales</taxon>
        <taxon>Desulfovibrionaceae</taxon>
        <taxon>Humidesulfovibrio</taxon>
    </lineage>
</organism>
<evidence type="ECO:0000256" key="3">
    <source>
        <dbReference type="SAM" id="SignalP"/>
    </source>
</evidence>
<dbReference type="SMART" id="SM00115">
    <property type="entry name" value="CASc"/>
    <property type="match status" value="1"/>
</dbReference>
<dbReference type="GO" id="GO:0006508">
    <property type="term" value="P:proteolysis"/>
    <property type="evidence" value="ECO:0007669"/>
    <property type="project" value="InterPro"/>
</dbReference>
<dbReference type="AlphaFoldDB" id="A0A239D4Q5"/>
<proteinExistence type="inferred from homology"/>
<gene>
    <name evidence="5" type="ORF">SAMN04488503_0091</name>
</gene>
<name>A0A239D4Q5_9BACT</name>